<dbReference type="Pfam" id="PF00933">
    <property type="entry name" value="Glyco_hydro_3"/>
    <property type="match status" value="1"/>
</dbReference>
<feature type="domain" description="PA14" evidence="5">
    <location>
        <begin position="466"/>
        <end position="608"/>
    </location>
</feature>
<accession>A0A7M4D217</accession>
<dbReference type="GO" id="GO:0045493">
    <property type="term" value="P:xylan catabolic process"/>
    <property type="evidence" value="ECO:0007669"/>
    <property type="project" value="InterPro"/>
</dbReference>
<dbReference type="Proteomes" id="UP000285951">
    <property type="component" value="Unassembled WGS sequence"/>
</dbReference>
<name>A0A7M4D217_9BACT</name>
<dbReference type="SUPFAM" id="SSF52279">
    <property type="entry name" value="Beta-D-glucan exohydrolase, C-terminal domain"/>
    <property type="match status" value="1"/>
</dbReference>
<reference evidence="6 9" key="2">
    <citation type="submission" date="2019-12" db="EMBL/GenBank/DDBJ databases">
        <title>Draft genome sequence of Labilibaculum sp. strain 44 isolated from deep waters of Black Sea.</title>
        <authorList>
            <person name="Yadav S."/>
            <person name="Villanueva L."/>
        </authorList>
    </citation>
    <scope>NUCLEOTIDE SEQUENCE [LARGE SCALE GENOMIC DNA]</scope>
    <source>
        <strain evidence="6 9">44</strain>
    </source>
</reference>
<keyword evidence="8" id="KW-1185">Reference proteome</keyword>
<evidence type="ECO:0000259" key="5">
    <source>
        <dbReference type="PROSITE" id="PS51820"/>
    </source>
</evidence>
<protein>
    <submittedName>
        <fullName evidence="6">Glycoside hydrolase family 3 protein</fullName>
    </submittedName>
</protein>
<keyword evidence="2 4" id="KW-0732">Signal</keyword>
<proteinExistence type="inferred from homology"/>
<dbReference type="SUPFAM" id="SSF51445">
    <property type="entry name" value="(Trans)glycosidases"/>
    <property type="match status" value="1"/>
</dbReference>
<dbReference type="Pfam" id="PF01915">
    <property type="entry name" value="Glyco_hydro_3_C"/>
    <property type="match status" value="1"/>
</dbReference>
<evidence type="ECO:0000313" key="6">
    <source>
        <dbReference type="EMBL" id="MUP36696.1"/>
    </source>
</evidence>
<dbReference type="PANTHER" id="PTHR42721">
    <property type="entry name" value="SUGAR HYDROLASE-RELATED"/>
    <property type="match status" value="1"/>
</dbReference>
<dbReference type="SMART" id="SM01217">
    <property type="entry name" value="Fn3_like"/>
    <property type="match status" value="1"/>
</dbReference>
<feature type="signal peptide" evidence="4">
    <location>
        <begin position="1"/>
        <end position="27"/>
    </location>
</feature>
<dbReference type="NCBIfam" id="NF041776">
    <property type="entry name" value="xylosidase_Xyl3A"/>
    <property type="match status" value="1"/>
</dbReference>
<gene>
    <name evidence="7" type="ORF">DWB62_002585</name>
    <name evidence="6" type="ORF">GNY23_02585</name>
</gene>
<dbReference type="InterPro" id="IPR036962">
    <property type="entry name" value="Glyco_hydro_3_N_sf"/>
</dbReference>
<comment type="similarity">
    <text evidence="1">Belongs to the glycosyl hydrolase 3 family.</text>
</comment>
<dbReference type="GO" id="GO:0009044">
    <property type="term" value="F:xylan 1,4-beta-xylosidase activity"/>
    <property type="evidence" value="ECO:0007669"/>
    <property type="project" value="InterPro"/>
</dbReference>
<dbReference type="InterPro" id="IPR044993">
    <property type="entry name" value="BXL"/>
</dbReference>
<dbReference type="Gene3D" id="2.60.40.10">
    <property type="entry name" value="Immunoglobulins"/>
    <property type="match status" value="1"/>
</dbReference>
<evidence type="ECO:0000256" key="4">
    <source>
        <dbReference type="SAM" id="SignalP"/>
    </source>
</evidence>
<dbReference type="InterPro" id="IPR054850">
    <property type="entry name" value="Xylosidase_Xyl3A"/>
</dbReference>
<evidence type="ECO:0000256" key="3">
    <source>
        <dbReference type="ARBA" id="ARBA00022801"/>
    </source>
</evidence>
<evidence type="ECO:0000313" key="8">
    <source>
        <dbReference type="Proteomes" id="UP000285951"/>
    </source>
</evidence>
<dbReference type="InterPro" id="IPR011658">
    <property type="entry name" value="PA14_dom"/>
</dbReference>
<dbReference type="InterPro" id="IPR026891">
    <property type="entry name" value="Fn3-like"/>
</dbReference>
<evidence type="ECO:0000313" key="7">
    <source>
        <dbReference type="EMBL" id="MVB05901.1"/>
    </source>
</evidence>
<dbReference type="PANTHER" id="PTHR42721:SF3">
    <property type="entry name" value="BETA-D-XYLOSIDASE 5-RELATED"/>
    <property type="match status" value="1"/>
</dbReference>
<dbReference type="GO" id="GO:0046556">
    <property type="term" value="F:alpha-L-arabinofuranosidase activity"/>
    <property type="evidence" value="ECO:0007669"/>
    <property type="project" value="TreeGrafter"/>
</dbReference>
<dbReference type="Gene3D" id="3.40.50.1700">
    <property type="entry name" value="Glycoside hydrolase family 3 C-terminal domain"/>
    <property type="match status" value="2"/>
</dbReference>
<dbReference type="RefSeq" id="WP_156194604.1">
    <property type="nucleotide sequence ID" value="NZ_QTZN02000003.1"/>
</dbReference>
<sequence>MKKKPIAHLRKWLCLSALFLLTVNIRAQQYPFQNPKLSSEERAKDLILRLTLEEKATLMCDQSDAVPRLDIKKFNWWSEALHGYANNGNVTVFPEPIGMAASFNDELLYDIYNAVSDEARAKYHEWINMGNENKRFLSLSVWTPNVNIFRDPRWGRGQETYGEDPYLTSRMGVAVVKGLQGPADAKYRKLLACAKHYAVHSGPEWSRHELNLNDVDPRELYETYLPAFKALVQEGDVRQVMCAYQRLDDEPCCGSTRLLQRILREEWGYKYLVVSDCGAVTDFFTSHKVSSDAVHAASKAVLSGTDVECVWNNYPYKTLPKAVEKGLIKEEDIDKSLMRVLIGRFDLGDFDDDSMVPWAQIPPSILNNEKHRQLALDMARQSLTLLQNNNHILPLSKKENKIAVIGPNAGNEPMLWGNYNGTPVRTISILNGIKTKLADNTFFYDKGCDLVEDKVTQSYIGQCAFEGKPGFKATYWNNSEREGAVAATTQITNPIKLTTAGQHEFASGVKLEGFSALYETEFVAKKTEDLVFKGGASGAFELLVNGDTIRKYNNWRLLSSKMSIKVEAGKKYKIEIRYAQMNDWQANIELNFGKEVDVDYTSLIKKLKGIDVVVFAGGLSGELEGEEMPVSYPGFKGGDRTNIELPSVQRNCLKALKEAGKKVIFVNCSGSAIALTPETETCDAILQAWYAGESGGQAIADVLFGDYNPSGKLPISFYKNSEKLGDFEDYSMKGRTYRYTTDVLFPFGFGLSYTNFEIGAASLSKSSINTCESTQITLTVKNSGSMDGTEIVQVYVRKVNDIDGPLKTLKGFKRVEVKAGSSAKAVIDLASDSFEFYDWEQRKMAVTPGEYEVFYGNSSDAKNLKMVKITIN</sequence>
<dbReference type="OrthoDB" id="9805821at2"/>
<dbReference type="InterPro" id="IPR013783">
    <property type="entry name" value="Ig-like_fold"/>
</dbReference>
<dbReference type="InterPro" id="IPR037524">
    <property type="entry name" value="PA14/GLEYA"/>
</dbReference>
<organism evidence="6 9">
    <name type="scientific">Labilibaculum euxinus</name>
    <dbReference type="NCBI Taxonomy" id="2686357"/>
    <lineage>
        <taxon>Bacteria</taxon>
        <taxon>Pseudomonadati</taxon>
        <taxon>Bacteroidota</taxon>
        <taxon>Bacteroidia</taxon>
        <taxon>Marinilabiliales</taxon>
        <taxon>Marinifilaceae</taxon>
        <taxon>Labilibaculum</taxon>
    </lineage>
</organism>
<dbReference type="PROSITE" id="PS51820">
    <property type="entry name" value="PA14"/>
    <property type="match status" value="1"/>
</dbReference>
<dbReference type="Pfam" id="PF14310">
    <property type="entry name" value="Fn3-like"/>
    <property type="match status" value="1"/>
</dbReference>
<evidence type="ECO:0000256" key="1">
    <source>
        <dbReference type="ARBA" id="ARBA00005336"/>
    </source>
</evidence>
<evidence type="ECO:0000256" key="2">
    <source>
        <dbReference type="ARBA" id="ARBA00022729"/>
    </source>
</evidence>
<reference evidence="7 8" key="1">
    <citation type="submission" date="2019-11" db="EMBL/GenBank/DDBJ databases">
        <title>Draft genome sequence of Labilibaculum sp. strain SYP isolated from Black Sea.</title>
        <authorList>
            <person name="Yadav S."/>
            <person name="Villanueva L."/>
        </authorList>
    </citation>
    <scope>NUCLEOTIDE SEQUENCE [LARGE SCALE GENOMIC DNA]</scope>
    <source>
        <strain evidence="7 8">44</strain>
    </source>
</reference>
<dbReference type="PRINTS" id="PR00133">
    <property type="entry name" value="GLHYDRLASE3"/>
</dbReference>
<dbReference type="InterPro" id="IPR036881">
    <property type="entry name" value="Glyco_hydro_3_C_sf"/>
</dbReference>
<dbReference type="Proteomes" id="UP000462449">
    <property type="component" value="Unassembled WGS sequence"/>
</dbReference>
<dbReference type="Gene3D" id="3.20.20.300">
    <property type="entry name" value="Glycoside hydrolase, family 3, N-terminal domain"/>
    <property type="match status" value="1"/>
</dbReference>
<dbReference type="SMART" id="SM00758">
    <property type="entry name" value="PA14"/>
    <property type="match status" value="1"/>
</dbReference>
<dbReference type="InterPro" id="IPR001764">
    <property type="entry name" value="Glyco_hydro_3_N"/>
</dbReference>
<dbReference type="InterPro" id="IPR017853">
    <property type="entry name" value="GH"/>
</dbReference>
<keyword evidence="3 6" id="KW-0378">Hydrolase</keyword>
<dbReference type="GO" id="GO:0031222">
    <property type="term" value="P:arabinan catabolic process"/>
    <property type="evidence" value="ECO:0007669"/>
    <property type="project" value="TreeGrafter"/>
</dbReference>
<dbReference type="Pfam" id="PF07691">
    <property type="entry name" value="PA14"/>
    <property type="match status" value="1"/>
</dbReference>
<dbReference type="InterPro" id="IPR002772">
    <property type="entry name" value="Glyco_hydro_3_C"/>
</dbReference>
<dbReference type="EMBL" id="QTZN02000003">
    <property type="protein sequence ID" value="MVB05901.1"/>
    <property type="molecule type" value="Genomic_DNA"/>
</dbReference>
<evidence type="ECO:0000313" key="9">
    <source>
        <dbReference type="Proteomes" id="UP000462449"/>
    </source>
</evidence>
<feature type="chain" id="PRO_5029668922" evidence="4">
    <location>
        <begin position="28"/>
        <end position="872"/>
    </location>
</feature>
<comment type="caution">
    <text evidence="6">The sequence shown here is derived from an EMBL/GenBank/DDBJ whole genome shotgun (WGS) entry which is preliminary data.</text>
</comment>
<dbReference type="EMBL" id="WOTW01000003">
    <property type="protein sequence ID" value="MUP36696.1"/>
    <property type="molecule type" value="Genomic_DNA"/>
</dbReference>
<dbReference type="AlphaFoldDB" id="A0A7M4D217"/>